<evidence type="ECO:0000313" key="2">
    <source>
        <dbReference type="Proteomes" id="UP001285441"/>
    </source>
</evidence>
<organism evidence="1 2">
    <name type="scientific">Podospora didyma</name>
    <dbReference type="NCBI Taxonomy" id="330526"/>
    <lineage>
        <taxon>Eukaryota</taxon>
        <taxon>Fungi</taxon>
        <taxon>Dikarya</taxon>
        <taxon>Ascomycota</taxon>
        <taxon>Pezizomycotina</taxon>
        <taxon>Sordariomycetes</taxon>
        <taxon>Sordariomycetidae</taxon>
        <taxon>Sordariales</taxon>
        <taxon>Podosporaceae</taxon>
        <taxon>Podospora</taxon>
    </lineage>
</organism>
<accession>A0AAE0NU31</accession>
<dbReference type="EMBL" id="JAULSW010000003">
    <property type="protein sequence ID" value="KAK3387752.1"/>
    <property type="molecule type" value="Genomic_DNA"/>
</dbReference>
<name>A0AAE0NU31_9PEZI</name>
<gene>
    <name evidence="1" type="ORF">B0H63DRAFT_521778</name>
</gene>
<sequence>MVKGQETQIRQAQTLAFGGIEGDSWVAGDDSTVRADLETLQGRVKSWAKNYAVKELEIVDCLAPEEYTSLVGLLSRFLRMDKKPHAGVEGGENPAQLAIPKLLQTPGLNKKSPALCLQAALADQLYANIIEQPFFALGD</sequence>
<protein>
    <submittedName>
        <fullName evidence="1">Uncharacterized protein</fullName>
    </submittedName>
</protein>
<reference evidence="1" key="2">
    <citation type="submission" date="2023-06" db="EMBL/GenBank/DDBJ databases">
        <authorList>
            <consortium name="Lawrence Berkeley National Laboratory"/>
            <person name="Haridas S."/>
            <person name="Hensen N."/>
            <person name="Bonometti L."/>
            <person name="Westerberg I."/>
            <person name="Brannstrom I.O."/>
            <person name="Guillou S."/>
            <person name="Cros-Aarteil S."/>
            <person name="Calhoun S."/>
            <person name="Kuo A."/>
            <person name="Mondo S."/>
            <person name="Pangilinan J."/>
            <person name="Riley R."/>
            <person name="LaButti K."/>
            <person name="Andreopoulos B."/>
            <person name="Lipzen A."/>
            <person name="Chen C."/>
            <person name="Yanf M."/>
            <person name="Daum C."/>
            <person name="Ng V."/>
            <person name="Clum A."/>
            <person name="Steindorff A."/>
            <person name="Ohm R."/>
            <person name="Martin F."/>
            <person name="Silar P."/>
            <person name="Natvig D."/>
            <person name="Lalanne C."/>
            <person name="Gautier V."/>
            <person name="Ament-velasquez S.L."/>
            <person name="Kruys A."/>
            <person name="Hutchinson M.I."/>
            <person name="Powell A.J."/>
            <person name="Barry K."/>
            <person name="Miller A.N."/>
            <person name="Grigoriev I.V."/>
            <person name="Debuchy R."/>
            <person name="Gladieux P."/>
            <person name="Thoren M.H."/>
            <person name="Johannesson H."/>
        </authorList>
    </citation>
    <scope>NUCLEOTIDE SEQUENCE</scope>
    <source>
        <strain evidence="1">CBS 232.78</strain>
    </source>
</reference>
<dbReference type="Proteomes" id="UP001285441">
    <property type="component" value="Unassembled WGS sequence"/>
</dbReference>
<dbReference type="AlphaFoldDB" id="A0AAE0NU31"/>
<keyword evidence="2" id="KW-1185">Reference proteome</keyword>
<comment type="caution">
    <text evidence="1">The sequence shown here is derived from an EMBL/GenBank/DDBJ whole genome shotgun (WGS) entry which is preliminary data.</text>
</comment>
<reference evidence="1" key="1">
    <citation type="journal article" date="2023" name="Mol. Phylogenet. Evol.">
        <title>Genome-scale phylogeny and comparative genomics of the fungal order Sordariales.</title>
        <authorList>
            <person name="Hensen N."/>
            <person name="Bonometti L."/>
            <person name="Westerberg I."/>
            <person name="Brannstrom I.O."/>
            <person name="Guillou S."/>
            <person name="Cros-Aarteil S."/>
            <person name="Calhoun S."/>
            <person name="Haridas S."/>
            <person name="Kuo A."/>
            <person name="Mondo S."/>
            <person name="Pangilinan J."/>
            <person name="Riley R."/>
            <person name="LaButti K."/>
            <person name="Andreopoulos B."/>
            <person name="Lipzen A."/>
            <person name="Chen C."/>
            <person name="Yan M."/>
            <person name="Daum C."/>
            <person name="Ng V."/>
            <person name="Clum A."/>
            <person name="Steindorff A."/>
            <person name="Ohm R.A."/>
            <person name="Martin F."/>
            <person name="Silar P."/>
            <person name="Natvig D.O."/>
            <person name="Lalanne C."/>
            <person name="Gautier V."/>
            <person name="Ament-Velasquez S.L."/>
            <person name="Kruys A."/>
            <person name="Hutchinson M.I."/>
            <person name="Powell A.J."/>
            <person name="Barry K."/>
            <person name="Miller A.N."/>
            <person name="Grigoriev I.V."/>
            <person name="Debuchy R."/>
            <person name="Gladieux P."/>
            <person name="Hiltunen Thoren M."/>
            <person name="Johannesson H."/>
        </authorList>
    </citation>
    <scope>NUCLEOTIDE SEQUENCE</scope>
    <source>
        <strain evidence="1">CBS 232.78</strain>
    </source>
</reference>
<proteinExistence type="predicted"/>
<evidence type="ECO:0000313" key="1">
    <source>
        <dbReference type="EMBL" id="KAK3387752.1"/>
    </source>
</evidence>